<dbReference type="Proteomes" id="UP000053989">
    <property type="component" value="Unassembled WGS sequence"/>
</dbReference>
<sequence length="913" mass="103985">YLQDWLPYKQKYLSVLLDREAPPLPRICILCARDGSFRCTNCAHRPVFCTSCCRIQHNLLPLHQIEQWNEMFFQESSLRQAGLVVHLGHGGEPCPSGGYQDMGVPNDIEEDWEDLEENAGPPHLAAPQDQSCLTVVHTSRVHFCDVRYCSCPGSEDSHLQLAHADLFAATTRQPRTAFTFQMLDEFIRDNVECGTSAMNYYSKLRRNTSNAFPHLVPVSDHFLSLGILSEKSKDQYREMLQVSRIWRLLKLMKWQGCHEGSPDPSPGRLVLFCLACPQPGVNISSDEEVNLADWKFSQSIVMDGNFKAEHMKPKNPNEELWLMDGRGYMVTSGMYKQYLANSPNPIERSDCSNHQAVNQANAQRNQLAATGIGGCACARHGCVIPHSMVDFQKGEQQVNMDYALVHAVRHGMDPQQHVITFYDINCQYSKNLAHWLKGNNFVSLPDGLQIQPGIGLWHVHGHKAECFFRYAPNFSPGAGQVNGEIMETLWSSLNVVSPSARGMATPHQQELLDFQMNDSNFLKMVQMHNGVPLELRQKWVEEEIMALANRILDPKAMDIFEVQLKKAPTSKSVEIDLISRQGEYGCPHGSVTWLTKALKLEEAQLMFALDSQRAKSTMTETYKLSMIRRHERLQSHINGLMECAEKYLGGSLDDVLQNASQVPDQPNNWYDTDNPFLIPSSESVEFVVLPLPSYLGKHHFQRFGVGGIVEQELQLQQGQANDTLHELWLALADKAVIFRTKVRHATNYNRNTRAWGKVASTEAIVQWHAGIYRQCRKQMMALSAGPDVLSRYRELHDTELRVSTAIADPNARGHWDDTLAWFWTMDVPWDTAIDNWMSEFYHVHWLRAKALWDRWDEEVQLLTCETEWTWRFFSSRVDFWSGRSAAAAATNNAGLVCYSARQCQIYQQLKSIC</sequence>
<accession>A0A0C3D027</accession>
<evidence type="ECO:0000313" key="2">
    <source>
        <dbReference type="EMBL" id="KIM54145.1"/>
    </source>
</evidence>
<dbReference type="PANTHER" id="PTHR33096:SF1">
    <property type="entry name" value="CXC1-LIKE CYSTEINE CLUSTER ASSOCIATED WITH KDZ TRANSPOSASES DOMAIN-CONTAINING PROTEIN"/>
    <property type="match status" value="1"/>
</dbReference>
<dbReference type="InterPro" id="IPR041457">
    <property type="entry name" value="CxC2_KDZ-assoc"/>
</dbReference>
<dbReference type="HOGENOM" id="CLU_003703_13_1_1"/>
<keyword evidence="3" id="KW-1185">Reference proteome</keyword>
<dbReference type="EMBL" id="KN822161">
    <property type="protein sequence ID" value="KIM54145.1"/>
    <property type="molecule type" value="Genomic_DNA"/>
</dbReference>
<reference evidence="2 3" key="1">
    <citation type="submission" date="2014-04" db="EMBL/GenBank/DDBJ databases">
        <authorList>
            <consortium name="DOE Joint Genome Institute"/>
            <person name="Kuo A."/>
            <person name="Kohler A."/>
            <person name="Nagy L.G."/>
            <person name="Floudas D."/>
            <person name="Copeland A."/>
            <person name="Barry K.W."/>
            <person name="Cichocki N."/>
            <person name="Veneault-Fourrey C."/>
            <person name="LaButti K."/>
            <person name="Lindquist E.A."/>
            <person name="Lipzen A."/>
            <person name="Lundell T."/>
            <person name="Morin E."/>
            <person name="Murat C."/>
            <person name="Sun H."/>
            <person name="Tunlid A."/>
            <person name="Henrissat B."/>
            <person name="Grigoriev I.V."/>
            <person name="Hibbett D.S."/>
            <person name="Martin F."/>
            <person name="Nordberg H.P."/>
            <person name="Cantor M.N."/>
            <person name="Hua S.X."/>
        </authorList>
    </citation>
    <scope>NUCLEOTIDE SEQUENCE [LARGE SCALE GENOMIC DNA]</scope>
    <source>
        <strain evidence="2 3">Foug A</strain>
    </source>
</reference>
<gene>
    <name evidence="2" type="ORF">SCLCIDRAFT_137391</name>
</gene>
<dbReference type="STRING" id="1036808.A0A0C3D027"/>
<reference evidence="3" key="2">
    <citation type="submission" date="2015-01" db="EMBL/GenBank/DDBJ databases">
        <title>Evolutionary Origins and Diversification of the Mycorrhizal Mutualists.</title>
        <authorList>
            <consortium name="DOE Joint Genome Institute"/>
            <consortium name="Mycorrhizal Genomics Consortium"/>
            <person name="Kohler A."/>
            <person name="Kuo A."/>
            <person name="Nagy L.G."/>
            <person name="Floudas D."/>
            <person name="Copeland A."/>
            <person name="Barry K.W."/>
            <person name="Cichocki N."/>
            <person name="Veneault-Fourrey C."/>
            <person name="LaButti K."/>
            <person name="Lindquist E.A."/>
            <person name="Lipzen A."/>
            <person name="Lundell T."/>
            <person name="Morin E."/>
            <person name="Murat C."/>
            <person name="Riley R."/>
            <person name="Ohm R."/>
            <person name="Sun H."/>
            <person name="Tunlid A."/>
            <person name="Henrissat B."/>
            <person name="Grigoriev I.V."/>
            <person name="Hibbett D.S."/>
            <person name="Martin F."/>
        </authorList>
    </citation>
    <scope>NUCLEOTIDE SEQUENCE [LARGE SCALE GENOMIC DNA]</scope>
    <source>
        <strain evidence="3">Foug A</strain>
    </source>
</reference>
<evidence type="ECO:0000259" key="1">
    <source>
        <dbReference type="Pfam" id="PF18803"/>
    </source>
</evidence>
<dbReference type="Pfam" id="PF18803">
    <property type="entry name" value="CxC2"/>
    <property type="match status" value="1"/>
</dbReference>
<dbReference type="OrthoDB" id="2658466at2759"/>
<organism evidence="2 3">
    <name type="scientific">Scleroderma citrinum Foug A</name>
    <dbReference type="NCBI Taxonomy" id="1036808"/>
    <lineage>
        <taxon>Eukaryota</taxon>
        <taxon>Fungi</taxon>
        <taxon>Dikarya</taxon>
        <taxon>Basidiomycota</taxon>
        <taxon>Agaricomycotina</taxon>
        <taxon>Agaricomycetes</taxon>
        <taxon>Agaricomycetidae</taxon>
        <taxon>Boletales</taxon>
        <taxon>Sclerodermatineae</taxon>
        <taxon>Sclerodermataceae</taxon>
        <taxon>Scleroderma</taxon>
    </lineage>
</organism>
<feature type="non-terminal residue" evidence="2">
    <location>
        <position position="1"/>
    </location>
</feature>
<dbReference type="InParanoid" id="A0A0C3D027"/>
<evidence type="ECO:0000313" key="3">
    <source>
        <dbReference type="Proteomes" id="UP000053989"/>
    </source>
</evidence>
<feature type="domain" description="CxC2-like cysteine cluster KDZ transposase-associated" evidence="1">
    <location>
        <begin position="129"/>
        <end position="210"/>
    </location>
</feature>
<proteinExistence type="predicted"/>
<dbReference type="Pfam" id="PF18758">
    <property type="entry name" value="KDZ"/>
    <property type="match status" value="1"/>
</dbReference>
<protein>
    <recommendedName>
        <fullName evidence="1">CxC2-like cysteine cluster KDZ transposase-associated domain-containing protein</fullName>
    </recommendedName>
</protein>
<dbReference type="AlphaFoldDB" id="A0A0C3D027"/>
<dbReference type="InterPro" id="IPR040521">
    <property type="entry name" value="KDZ"/>
</dbReference>
<name>A0A0C3D027_9AGAM</name>
<dbReference type="PANTHER" id="PTHR33096">
    <property type="entry name" value="CXC2 DOMAIN-CONTAINING PROTEIN"/>
    <property type="match status" value="1"/>
</dbReference>